<dbReference type="Proteomes" id="UP000070188">
    <property type="component" value="Unassembled WGS sequence"/>
</dbReference>
<reference evidence="2" key="1">
    <citation type="submission" date="2015-04" db="EMBL/GenBank/DDBJ databases">
        <title>Physiological reanalysis, assessment of diazotrophy, and genome sequences of multiple isolates of Streptomyces thermoautotrophicus.</title>
        <authorList>
            <person name="MacKellar D.C."/>
            <person name="Lieber L."/>
            <person name="Norman J."/>
            <person name="Bolger A."/>
            <person name="Tobin C."/>
            <person name="Murray J.W."/>
            <person name="Chang R."/>
            <person name="Ford T."/>
            <person name="Nguyen P.Q."/>
            <person name="Woodward J."/>
            <person name="Permingeat H."/>
            <person name="Joshi N.S."/>
            <person name="Silver P.A."/>
            <person name="Usadel B."/>
            <person name="Rutherford A.W."/>
            <person name="Friesen M."/>
            <person name="Prell J."/>
        </authorList>
    </citation>
    <scope>NUCLEOTIDE SEQUENCE [LARGE SCALE GENOMIC DNA]</scope>
    <source>
        <strain evidence="2">H1</strain>
    </source>
</reference>
<comment type="caution">
    <text evidence="1">The sequence shown here is derived from an EMBL/GenBank/DDBJ whole genome shotgun (WGS) entry which is preliminary data.</text>
</comment>
<dbReference type="OrthoDB" id="9938762at2"/>
<dbReference type="PATRIC" id="fig|1469144.10.peg.41"/>
<dbReference type="EMBL" id="LAXD01000002">
    <property type="protein sequence ID" value="KWW97393.1"/>
    <property type="molecule type" value="Genomic_DNA"/>
</dbReference>
<dbReference type="AlphaFoldDB" id="A0A132MHW5"/>
<evidence type="ECO:0008006" key="3">
    <source>
        <dbReference type="Google" id="ProtNLM"/>
    </source>
</evidence>
<dbReference type="RefSeq" id="WP_066892438.1">
    <property type="nucleotide sequence ID" value="NZ_LAXD01000002.1"/>
</dbReference>
<evidence type="ECO:0000313" key="2">
    <source>
        <dbReference type="Proteomes" id="UP000070188"/>
    </source>
</evidence>
<keyword evidence="2" id="KW-1185">Reference proteome</keyword>
<organism evidence="1 2">
    <name type="scientific">Carbonactinospora thermoautotrophica</name>
    <dbReference type="NCBI Taxonomy" id="1469144"/>
    <lineage>
        <taxon>Bacteria</taxon>
        <taxon>Bacillati</taxon>
        <taxon>Actinomycetota</taxon>
        <taxon>Actinomycetes</taxon>
        <taxon>Kitasatosporales</taxon>
        <taxon>Carbonactinosporaceae</taxon>
        <taxon>Carbonactinospora</taxon>
    </lineage>
</organism>
<accession>A0A132MHW5</accession>
<sequence length="79" mass="8231">MLERVTRSQSPGAGVWVGTVTRVEGGALYVEVPRLAPGLEFGPCLAVEVPGVAWAAGDRCLVACLEGRVDDLAVIGRLP</sequence>
<evidence type="ECO:0000313" key="1">
    <source>
        <dbReference type="EMBL" id="KWW97393.1"/>
    </source>
</evidence>
<protein>
    <recommendedName>
        <fullName evidence="3">S1 motif domain-containing protein</fullName>
    </recommendedName>
</protein>
<proteinExistence type="predicted"/>
<geneLocation type="plasmid" evidence="1">
    <name>unnamed</name>
</geneLocation>
<gene>
    <name evidence="1" type="ORF">LI90_4365</name>
</gene>
<keyword evidence="1" id="KW-0614">Plasmid</keyword>
<name>A0A132MHW5_9ACTN</name>